<sequence>MSIKGYKCPSCGGNLVFNSDTQKLQCPSCGNEIEMDEIQKYAEVVESADEQEDTYEGDEGSQESPKEWEVKEVDGKIIYTCPACGGEVDADQTTAATKCPYCDSPLILPGQVSGEFRPDLIIPFQLDDKDAKEAYQKFCKGKRLLPKMFQSDQRLKEIKGIYVPFWLYSCKVEGTMTLDAQKKKTWSDGDYEYTQTDFYLLTRDGEVYFEHVPVDGSVEMDDSYMESIEPFEIDQAVPFQEGYLSGYEAMKYDQAKDECWDRAEKRIDKTFGGILYDSVETYKYSSVSSRGFTASYSNKTVKYALLPVWVLNVKYKDKMYHFAMNGQTGKMAGILPVDWKLFWKYTLGIFAGSSLIIYILMLIFLL</sequence>
<evidence type="ECO:0008006" key="5">
    <source>
        <dbReference type="Google" id="ProtNLM"/>
    </source>
</evidence>
<gene>
    <name evidence="3" type="ORF">HGO97_008235</name>
</gene>
<keyword evidence="2" id="KW-0812">Transmembrane</keyword>
<keyword evidence="2" id="KW-1133">Transmembrane helix</keyword>
<dbReference type="Proteomes" id="UP000723714">
    <property type="component" value="Unassembled WGS sequence"/>
</dbReference>
<accession>A0ABS6D2T3</accession>
<proteinExistence type="predicted"/>
<keyword evidence="2" id="KW-0472">Membrane</keyword>
<keyword evidence="4" id="KW-1185">Reference proteome</keyword>
<evidence type="ECO:0000313" key="3">
    <source>
        <dbReference type="EMBL" id="MBU3875798.1"/>
    </source>
</evidence>
<protein>
    <recommendedName>
        <fullName evidence="5">Replication restart DNA helicase PriA</fullName>
    </recommendedName>
</protein>
<organism evidence="3 4">
    <name type="scientific">Faecalicatena faecalis</name>
    <dbReference type="NCBI Taxonomy" id="2726362"/>
    <lineage>
        <taxon>Bacteria</taxon>
        <taxon>Bacillati</taxon>
        <taxon>Bacillota</taxon>
        <taxon>Clostridia</taxon>
        <taxon>Lachnospirales</taxon>
        <taxon>Lachnospiraceae</taxon>
        <taxon>Faecalicatena</taxon>
    </lineage>
</organism>
<comment type="caution">
    <text evidence="3">The sequence shown here is derived from an EMBL/GenBank/DDBJ whole genome shotgun (WGS) entry which is preliminary data.</text>
</comment>
<feature type="compositionally biased region" description="Acidic residues" evidence="1">
    <location>
        <begin position="46"/>
        <end position="61"/>
    </location>
</feature>
<dbReference type="RefSeq" id="WP_216240834.1">
    <property type="nucleotide sequence ID" value="NZ_JABACJ020000006.1"/>
</dbReference>
<evidence type="ECO:0000256" key="1">
    <source>
        <dbReference type="SAM" id="MobiDB-lite"/>
    </source>
</evidence>
<feature type="region of interest" description="Disordered" evidence="1">
    <location>
        <begin position="46"/>
        <end position="67"/>
    </location>
</feature>
<feature type="transmembrane region" description="Helical" evidence="2">
    <location>
        <begin position="342"/>
        <end position="365"/>
    </location>
</feature>
<reference evidence="3 4" key="1">
    <citation type="submission" date="2021-06" db="EMBL/GenBank/DDBJ databases">
        <title>Faecalicatena sp. nov. isolated from porcine feces.</title>
        <authorList>
            <person name="Oh B.S."/>
            <person name="Lee J.H."/>
        </authorList>
    </citation>
    <scope>NUCLEOTIDE SEQUENCE [LARGE SCALE GENOMIC DNA]</scope>
    <source>
        <strain evidence="3 4">AGMB00832</strain>
    </source>
</reference>
<dbReference type="EMBL" id="JABACJ020000006">
    <property type="protein sequence ID" value="MBU3875798.1"/>
    <property type="molecule type" value="Genomic_DNA"/>
</dbReference>
<evidence type="ECO:0000256" key="2">
    <source>
        <dbReference type="SAM" id="Phobius"/>
    </source>
</evidence>
<evidence type="ECO:0000313" key="4">
    <source>
        <dbReference type="Proteomes" id="UP000723714"/>
    </source>
</evidence>
<name>A0ABS6D2T3_9FIRM</name>